<dbReference type="InterPro" id="IPR046960">
    <property type="entry name" value="PPR_At4g14850-like_plant"/>
</dbReference>
<dbReference type="FunFam" id="1.25.40.10:FF:000309">
    <property type="entry name" value="Pentatricopeptide repeat-containing protein, chloroplastic"/>
    <property type="match status" value="1"/>
</dbReference>
<dbReference type="Gene3D" id="1.25.40.10">
    <property type="entry name" value="Tetratricopeptide repeat domain"/>
    <property type="match status" value="5"/>
</dbReference>
<evidence type="ECO:0000256" key="4">
    <source>
        <dbReference type="SAM" id="MobiDB-lite"/>
    </source>
</evidence>
<dbReference type="GO" id="GO:0008270">
    <property type="term" value="F:zinc ion binding"/>
    <property type="evidence" value="ECO:0007669"/>
    <property type="project" value="InterPro"/>
</dbReference>
<dbReference type="InterPro" id="IPR032867">
    <property type="entry name" value="DYW_dom"/>
</dbReference>
<dbReference type="PANTHER" id="PTHR47926">
    <property type="entry name" value="PENTATRICOPEPTIDE REPEAT-CONTAINING PROTEIN"/>
    <property type="match status" value="1"/>
</dbReference>
<comment type="similarity">
    <text evidence="1">Belongs to the PPR family. PCMP-H subfamily.</text>
</comment>
<accession>A0A7N0TTL2</accession>
<feature type="compositionally biased region" description="Low complexity" evidence="4">
    <location>
        <begin position="30"/>
        <end position="40"/>
    </location>
</feature>
<dbReference type="FunFam" id="1.25.40.10:FF:001050">
    <property type="entry name" value="Pentatricopeptide repeat-containing protein At2g33760"/>
    <property type="match status" value="1"/>
</dbReference>
<dbReference type="EnsemblPlants" id="Kaladp0045s0355.1.v1.1">
    <property type="protein sequence ID" value="Kaladp0045s0355.1.v1.1.CDS.1"/>
    <property type="gene ID" value="Kaladp0045s0355.v1.1"/>
</dbReference>
<dbReference type="AlphaFoldDB" id="A0A7N0TTL2"/>
<dbReference type="GO" id="GO:0003723">
    <property type="term" value="F:RNA binding"/>
    <property type="evidence" value="ECO:0007669"/>
    <property type="project" value="InterPro"/>
</dbReference>
<evidence type="ECO:0000259" key="5">
    <source>
        <dbReference type="Pfam" id="PF14432"/>
    </source>
</evidence>
<dbReference type="NCBIfam" id="TIGR00756">
    <property type="entry name" value="PPR"/>
    <property type="match status" value="5"/>
</dbReference>
<dbReference type="PROSITE" id="PS51375">
    <property type="entry name" value="PPR"/>
    <property type="match status" value="6"/>
</dbReference>
<dbReference type="FunFam" id="1.25.40.10:FF:000449">
    <property type="entry name" value="Pentatricopeptide repeat-containing protein mitochondrial"/>
    <property type="match status" value="1"/>
</dbReference>
<dbReference type="InterPro" id="IPR046848">
    <property type="entry name" value="E_motif"/>
</dbReference>
<evidence type="ECO:0000256" key="1">
    <source>
        <dbReference type="ARBA" id="ARBA00006643"/>
    </source>
</evidence>
<name>A0A7N0TTL2_KALFE</name>
<dbReference type="PANTHER" id="PTHR47926:SF522">
    <property type="entry name" value="TETRATRICOPEPTIDE REPEAT-LIKE SUPERFAMILY PROTEIN"/>
    <property type="match status" value="1"/>
</dbReference>
<dbReference type="Gramene" id="Kaladp0045s0355.1.v1.1">
    <property type="protein sequence ID" value="Kaladp0045s0355.1.v1.1.CDS.1"/>
    <property type="gene ID" value="Kaladp0045s0355.v1.1"/>
</dbReference>
<feature type="repeat" description="PPR" evidence="3">
    <location>
        <begin position="243"/>
        <end position="277"/>
    </location>
</feature>
<dbReference type="FunFam" id="1.25.40.10:FF:000381">
    <property type="entry name" value="Pentatricopeptide repeat-containing protein"/>
    <property type="match status" value="1"/>
</dbReference>
<dbReference type="OMA" id="VMSWTAV"/>
<evidence type="ECO:0000256" key="3">
    <source>
        <dbReference type="PROSITE-ProRule" id="PRU00708"/>
    </source>
</evidence>
<feature type="domain" description="DYW" evidence="5">
    <location>
        <begin position="765"/>
        <end position="857"/>
    </location>
</feature>
<evidence type="ECO:0000256" key="2">
    <source>
        <dbReference type="ARBA" id="ARBA00022737"/>
    </source>
</evidence>
<proteinExistence type="inferred from homology"/>
<protein>
    <recommendedName>
        <fullName evidence="5">DYW domain-containing protein</fullName>
    </recommendedName>
</protein>
<dbReference type="Pfam" id="PF01535">
    <property type="entry name" value="PPR"/>
    <property type="match status" value="1"/>
</dbReference>
<keyword evidence="2" id="KW-0677">Repeat</keyword>
<dbReference type="InterPro" id="IPR011990">
    <property type="entry name" value="TPR-like_helical_dom_sf"/>
</dbReference>
<dbReference type="GO" id="GO:0009451">
    <property type="term" value="P:RNA modification"/>
    <property type="evidence" value="ECO:0007669"/>
    <property type="project" value="InterPro"/>
</dbReference>
<feature type="repeat" description="PPR" evidence="3">
    <location>
        <begin position="347"/>
        <end position="382"/>
    </location>
</feature>
<dbReference type="Pfam" id="PF20431">
    <property type="entry name" value="E_motif"/>
    <property type="match status" value="1"/>
</dbReference>
<evidence type="ECO:0000313" key="6">
    <source>
        <dbReference type="EnsemblPlants" id="Kaladp0045s0355.1.v1.1.CDS.1"/>
    </source>
</evidence>
<feature type="region of interest" description="Disordered" evidence="4">
    <location>
        <begin position="1"/>
        <end position="40"/>
    </location>
</feature>
<sequence length="857" mass="95187">MMMSLSSTVSLTSSIKLKPNHTPNSPPPLLQTQPTPHPSTSALINGGRLIQAITALDPLLAAPDPDNQHPHLLASYSLILKSCIRTRNFALGRLLHANLARSGLNLDSVIRNSFISLYSKCGDFHQAGQVFEAMGDAADLVSWSAMISCYANNGMEREAIEMFVRMLEWGVYCPNEYCFTAVIRACSNFGFFGVGEVVYGFVLKTGYLDSDVCVGCSLIDMFVKGSSDLDSAYKLFDRMSERNVVCWTLMITRFMQTGFVREAVDLFIDMILEGHVPDRFTLSGVISACAEMESLSIGKQLHSLSVRLGLVSDVCVACSLVDMYAKCSKDLSLHDSRQVFERMHEHNVMSWTAMITGCVQSGGLNAEAISLFIQMVQGSIVPNHFTLSGVLKACGNLLNLCLGEQIHAQAMKRGLSSIDFLGNSIISMYSKCGKMEDARKAFDLLFEKNLVSYNALVDGYAKNMGSEESFELFNVIEERGIGTNGFTFASLLSGAASVGALSKGEQIHARVFKSNLASDICVSNALVSMYTRCGDIEAAFKVFDGMECRNVISWTSVITGFAKHGFATRAIEQFREMLLSGIKPNEVTYVAVLSACSHSGMISQGIEYFDSMFKNHGIMPRMEHYACVVDIFGRSGLLAEAIRFIDTMPVKPDALVWRTLLGACRIHGNLELGKHAAQMILEQEPQDPAAYILLSNLYASEGKWDYVADIRKNMKQRHMTKEAGYSWVENENKLHRFHVGETSHPQAKKIYEELDELAVQLKEMGYIPNTDFVLHDVEEEQKEKYLFQHSEKLAVAYGLISTSGSKPIRVFKNLRVCGDCHTAIKYISLARGREIVLRDSNRFHHFKNGECSCNDYW</sequence>
<feature type="repeat" description="PPR" evidence="3">
    <location>
        <begin position="449"/>
        <end position="483"/>
    </location>
</feature>
<feature type="repeat" description="PPR" evidence="3">
    <location>
        <begin position="139"/>
        <end position="173"/>
    </location>
</feature>
<dbReference type="Proteomes" id="UP000594263">
    <property type="component" value="Unplaced"/>
</dbReference>
<feature type="repeat" description="PPR" evidence="3">
    <location>
        <begin position="550"/>
        <end position="584"/>
    </location>
</feature>
<organism evidence="6 7">
    <name type="scientific">Kalanchoe fedtschenkoi</name>
    <name type="common">Lavender scallops</name>
    <name type="synonym">South American air plant</name>
    <dbReference type="NCBI Taxonomy" id="63787"/>
    <lineage>
        <taxon>Eukaryota</taxon>
        <taxon>Viridiplantae</taxon>
        <taxon>Streptophyta</taxon>
        <taxon>Embryophyta</taxon>
        <taxon>Tracheophyta</taxon>
        <taxon>Spermatophyta</taxon>
        <taxon>Magnoliopsida</taxon>
        <taxon>eudicotyledons</taxon>
        <taxon>Gunneridae</taxon>
        <taxon>Pentapetalae</taxon>
        <taxon>Saxifragales</taxon>
        <taxon>Crassulaceae</taxon>
        <taxon>Kalanchoe</taxon>
    </lineage>
</organism>
<dbReference type="Pfam" id="PF13041">
    <property type="entry name" value="PPR_2"/>
    <property type="match status" value="5"/>
</dbReference>
<reference evidence="6" key="1">
    <citation type="submission" date="2021-01" db="UniProtKB">
        <authorList>
            <consortium name="EnsemblPlants"/>
        </authorList>
    </citation>
    <scope>IDENTIFICATION</scope>
</reference>
<feature type="compositionally biased region" description="Low complexity" evidence="4">
    <location>
        <begin position="1"/>
        <end position="14"/>
    </location>
</feature>
<dbReference type="Pfam" id="PF14432">
    <property type="entry name" value="DYW_deaminase"/>
    <property type="match status" value="1"/>
</dbReference>
<keyword evidence="7" id="KW-1185">Reference proteome</keyword>
<dbReference type="FunFam" id="1.25.40.10:FF:000285">
    <property type="entry name" value="Pentatricopeptide repeat-containing protein, chloroplastic"/>
    <property type="match status" value="2"/>
</dbReference>
<feature type="repeat" description="PPR" evidence="3">
    <location>
        <begin position="585"/>
        <end position="620"/>
    </location>
</feature>
<evidence type="ECO:0000313" key="7">
    <source>
        <dbReference type="Proteomes" id="UP000594263"/>
    </source>
</evidence>
<dbReference type="InterPro" id="IPR002885">
    <property type="entry name" value="PPR_rpt"/>
</dbReference>